<accession>A0A8J6QWW4</accession>
<name>A0A8J6QWW4_9BACT</name>
<organism evidence="1 2">
    <name type="scientific">Pelovirga terrestris</name>
    <dbReference type="NCBI Taxonomy" id="2771352"/>
    <lineage>
        <taxon>Bacteria</taxon>
        <taxon>Pseudomonadati</taxon>
        <taxon>Thermodesulfobacteriota</taxon>
        <taxon>Desulfuromonadia</taxon>
        <taxon>Geobacterales</taxon>
        <taxon>Geobacteraceae</taxon>
        <taxon>Pelovirga</taxon>
    </lineage>
</organism>
<protein>
    <submittedName>
        <fullName evidence="1">Uncharacterized protein</fullName>
    </submittedName>
</protein>
<comment type="caution">
    <text evidence="1">The sequence shown here is derived from an EMBL/GenBank/DDBJ whole genome shotgun (WGS) entry which is preliminary data.</text>
</comment>
<sequence>MSISGNPKKFAQALSDGFVRLSPPMLKGHTPGQLKTLLSNLEMVQRELRQIPVSLDDVDAVKQKNYRTTRLTQAEMILRTYCKKMRIPL</sequence>
<evidence type="ECO:0000313" key="2">
    <source>
        <dbReference type="Proteomes" id="UP000632828"/>
    </source>
</evidence>
<keyword evidence="2" id="KW-1185">Reference proteome</keyword>
<gene>
    <name evidence="1" type="ORF">ICT70_06405</name>
</gene>
<reference evidence="1" key="1">
    <citation type="submission" date="2020-09" db="EMBL/GenBank/DDBJ databases">
        <title>Pelobacter alkaliphilus sp. nov., a novel anaerobic arsenate-reducing bacterium from terrestrial mud volcano.</title>
        <authorList>
            <person name="Khomyakova M.A."/>
            <person name="Merkel A.Y."/>
            <person name="Slobodkin A.I."/>
        </authorList>
    </citation>
    <scope>NUCLEOTIDE SEQUENCE</scope>
    <source>
        <strain evidence="1">M08fum</strain>
    </source>
</reference>
<dbReference type="EMBL" id="JACWUN010000006">
    <property type="protein sequence ID" value="MBD1400296.1"/>
    <property type="molecule type" value="Genomic_DNA"/>
</dbReference>
<evidence type="ECO:0000313" key="1">
    <source>
        <dbReference type="EMBL" id="MBD1400296.1"/>
    </source>
</evidence>
<dbReference type="Proteomes" id="UP000632828">
    <property type="component" value="Unassembled WGS sequence"/>
</dbReference>
<dbReference type="AlphaFoldDB" id="A0A8J6QWW4"/>
<proteinExistence type="predicted"/>